<gene>
    <name evidence="1" type="ORF">ENU14_02450</name>
</gene>
<comment type="caution">
    <text evidence="1">The sequence shown here is derived from an EMBL/GenBank/DDBJ whole genome shotgun (WGS) entry which is preliminary data.</text>
</comment>
<dbReference type="AlphaFoldDB" id="A0A7C4D818"/>
<dbReference type="InterPro" id="IPR011047">
    <property type="entry name" value="Quinoprotein_ADH-like_sf"/>
</dbReference>
<evidence type="ECO:0000313" key="1">
    <source>
        <dbReference type="EMBL" id="HGM58432.1"/>
    </source>
</evidence>
<sequence>MSMEKKIFKTFSIQNTLDLGDSSKKRCRNTYIILNKENYHIGVDFGQAFVYLDEKGLHRLYYKIVSSIKNLYHDNDYLIPIHGSLNSVIYLEPLTIIVLSEREDKNRLLVLHRNFELFELDSIVKGFLSKKTCYISDIEIGFSGEQIIGVAKTTGDRICRDLLIIGRRFDSRFKYVEEDNLIPQNWNGQWYSYLKIGKKDVEHIVILYNNKKLKYVLDKKLYGSDFLIKNTMVYYGFNNNIAVLSNGRELKAIDLDNEKILWQKIFDKNINIEVQNMYLDEIVYYSGSSVFVQDIVDNRILFNEKYSSNISSAYITEDYLVIGFNNKLFIYERKGKEYIRIGKYSLPGTIVNIHVSNRNMIVSYLLPNNILKAIYVNLSDTLDIELSDITMSVNTAVELNLNKYRASVKLIDEKPLNIEIVDHMGKTYIAETSGLPGVYNVYLNIDIPGYLPLIADININVKSIEKIIRKIIVPNKPTYSIRGAYIPVTIDLESSIDELYIVMTNRDKTVYGSTNLITNVNPGEVTIPLYITWAKRGEQEVDLIVTAWTKRNKILQKYSALITFERDIPLLYCRVFSDTVYLWSPIDLGIANITTVTGDYRVEMKQSISKGWNEIETLKGDFDELIVILPSKVKYVSKRGRSWIEFLK</sequence>
<proteinExistence type="predicted"/>
<protein>
    <submittedName>
        <fullName evidence="1">Uncharacterized protein</fullName>
    </submittedName>
</protein>
<dbReference type="SUPFAM" id="SSF50998">
    <property type="entry name" value="Quinoprotein alcohol dehydrogenase-like"/>
    <property type="match status" value="1"/>
</dbReference>
<name>A0A7C4D818_STAMA</name>
<accession>A0A7C4D818</accession>
<reference evidence="1" key="1">
    <citation type="journal article" date="2020" name="mSystems">
        <title>Genome- and Community-Level Interaction Insights into Carbon Utilization and Element Cycling Functions of Hydrothermarchaeota in Hydrothermal Sediment.</title>
        <authorList>
            <person name="Zhou Z."/>
            <person name="Liu Y."/>
            <person name="Xu W."/>
            <person name="Pan J."/>
            <person name="Luo Z.H."/>
            <person name="Li M."/>
        </authorList>
    </citation>
    <scope>NUCLEOTIDE SEQUENCE [LARGE SCALE GENOMIC DNA]</scope>
    <source>
        <strain evidence="1">SpSt-642</strain>
    </source>
</reference>
<organism evidence="1">
    <name type="scientific">Staphylothermus marinus</name>
    <dbReference type="NCBI Taxonomy" id="2280"/>
    <lineage>
        <taxon>Archaea</taxon>
        <taxon>Thermoproteota</taxon>
        <taxon>Thermoprotei</taxon>
        <taxon>Desulfurococcales</taxon>
        <taxon>Desulfurococcaceae</taxon>
        <taxon>Staphylothermus</taxon>
    </lineage>
</organism>
<dbReference type="EMBL" id="DTBJ01000017">
    <property type="protein sequence ID" value="HGM58432.1"/>
    <property type="molecule type" value="Genomic_DNA"/>
</dbReference>